<name>A0A1F5Z2D3_9BACT</name>
<reference evidence="2 3" key="1">
    <citation type="journal article" date="2016" name="Nat. Commun.">
        <title>Thousands of microbial genomes shed light on interconnected biogeochemical processes in an aquifer system.</title>
        <authorList>
            <person name="Anantharaman K."/>
            <person name="Brown C.T."/>
            <person name="Hug L.A."/>
            <person name="Sharon I."/>
            <person name="Castelle C.J."/>
            <person name="Probst A.J."/>
            <person name="Thomas B.C."/>
            <person name="Singh A."/>
            <person name="Wilkins M.J."/>
            <person name="Karaoz U."/>
            <person name="Brodie E.L."/>
            <person name="Williams K.H."/>
            <person name="Hubbard S.S."/>
            <person name="Banfield J.F."/>
        </authorList>
    </citation>
    <scope>NUCLEOTIDE SEQUENCE [LARGE SCALE GENOMIC DNA]</scope>
</reference>
<accession>A0A1F5Z2D3</accession>
<feature type="region of interest" description="Disordered" evidence="1">
    <location>
        <begin position="71"/>
        <end position="97"/>
    </location>
</feature>
<evidence type="ECO:0000313" key="3">
    <source>
        <dbReference type="Proteomes" id="UP000179129"/>
    </source>
</evidence>
<dbReference type="Proteomes" id="UP000179129">
    <property type="component" value="Unassembled WGS sequence"/>
</dbReference>
<proteinExistence type="predicted"/>
<protein>
    <submittedName>
        <fullName evidence="2">Uncharacterized protein</fullName>
    </submittedName>
</protein>
<feature type="compositionally biased region" description="Low complexity" evidence="1">
    <location>
        <begin position="71"/>
        <end position="80"/>
    </location>
</feature>
<dbReference type="EMBL" id="MFIX01000016">
    <property type="protein sequence ID" value="OGG06619.1"/>
    <property type="molecule type" value="Genomic_DNA"/>
</dbReference>
<sequence length="97" mass="10938">MICYSCKKPVQVEDKVFRGDLCRSCGRALHCCRNCGFYDIRAHNQCREPQAEWVGDKESANFCDYFRPAESAAGPSGAGAQEDSRKKLEDLFRKKPG</sequence>
<dbReference type="STRING" id="1817867.A3F83_09255"/>
<dbReference type="AlphaFoldDB" id="A0A1F5Z2D3"/>
<gene>
    <name evidence="2" type="ORF">A3F83_09255</name>
</gene>
<evidence type="ECO:0000313" key="2">
    <source>
        <dbReference type="EMBL" id="OGG06619.1"/>
    </source>
</evidence>
<feature type="compositionally biased region" description="Basic and acidic residues" evidence="1">
    <location>
        <begin position="82"/>
        <end position="97"/>
    </location>
</feature>
<comment type="caution">
    <text evidence="2">The sequence shown here is derived from an EMBL/GenBank/DDBJ whole genome shotgun (WGS) entry which is preliminary data.</text>
</comment>
<organism evidence="2 3">
    <name type="scientific">Candidatus Glassbacteria bacterium RIFCSPLOWO2_12_FULL_58_11</name>
    <dbReference type="NCBI Taxonomy" id="1817867"/>
    <lineage>
        <taxon>Bacteria</taxon>
        <taxon>Candidatus Glassiibacteriota</taxon>
    </lineage>
</organism>
<evidence type="ECO:0000256" key="1">
    <source>
        <dbReference type="SAM" id="MobiDB-lite"/>
    </source>
</evidence>